<feature type="region of interest" description="Disordered" evidence="1">
    <location>
        <begin position="1"/>
        <end position="23"/>
    </location>
</feature>
<dbReference type="AlphaFoldDB" id="A0A5J4WWY7"/>
<dbReference type="Proteomes" id="UP000324800">
    <property type="component" value="Unassembled WGS sequence"/>
</dbReference>
<reference evidence="2 3" key="1">
    <citation type="submission" date="2019-03" db="EMBL/GenBank/DDBJ databases">
        <title>Single cell metagenomics reveals metabolic interactions within the superorganism composed of flagellate Streblomastix strix and complex community of Bacteroidetes bacteria on its surface.</title>
        <authorList>
            <person name="Treitli S.C."/>
            <person name="Kolisko M."/>
            <person name="Husnik F."/>
            <person name="Keeling P."/>
            <person name="Hampl V."/>
        </authorList>
    </citation>
    <scope>NUCLEOTIDE SEQUENCE [LARGE SCALE GENOMIC DNA]</scope>
    <source>
        <strain evidence="2">ST1C</strain>
    </source>
</reference>
<accession>A0A5J4WWY7</accession>
<feature type="region of interest" description="Disordered" evidence="1">
    <location>
        <begin position="51"/>
        <end position="77"/>
    </location>
</feature>
<evidence type="ECO:0000313" key="2">
    <source>
        <dbReference type="EMBL" id="KAA6399026.1"/>
    </source>
</evidence>
<organism evidence="2 3">
    <name type="scientific">Streblomastix strix</name>
    <dbReference type="NCBI Taxonomy" id="222440"/>
    <lineage>
        <taxon>Eukaryota</taxon>
        <taxon>Metamonada</taxon>
        <taxon>Preaxostyla</taxon>
        <taxon>Oxymonadida</taxon>
        <taxon>Streblomastigidae</taxon>
        <taxon>Streblomastix</taxon>
    </lineage>
</organism>
<evidence type="ECO:0000256" key="1">
    <source>
        <dbReference type="SAM" id="MobiDB-lite"/>
    </source>
</evidence>
<proteinExistence type="predicted"/>
<evidence type="ECO:0000313" key="3">
    <source>
        <dbReference type="Proteomes" id="UP000324800"/>
    </source>
</evidence>
<feature type="compositionally biased region" description="Low complexity" evidence="1">
    <location>
        <begin position="67"/>
        <end position="77"/>
    </location>
</feature>
<gene>
    <name evidence="2" type="ORF">EZS28_005443</name>
</gene>
<protein>
    <submittedName>
        <fullName evidence="2">Uncharacterized protein</fullName>
    </submittedName>
</protein>
<sequence length="77" mass="8647">MKLRGGGMCSSTEHPVPAAHLSISKQRGEARVFYGDSNKQFQFIPMGQQQMNSMHPQQQNCGLLGTQNFQQQQHQNS</sequence>
<dbReference type="EMBL" id="SNRW01000833">
    <property type="protein sequence ID" value="KAA6399026.1"/>
    <property type="molecule type" value="Genomic_DNA"/>
</dbReference>
<name>A0A5J4WWY7_9EUKA</name>
<comment type="caution">
    <text evidence="2">The sequence shown here is derived from an EMBL/GenBank/DDBJ whole genome shotgun (WGS) entry which is preliminary data.</text>
</comment>
<feature type="compositionally biased region" description="Low complexity" evidence="1">
    <location>
        <begin position="51"/>
        <end position="60"/>
    </location>
</feature>